<gene>
    <name evidence="1" type="ORF">JOC74_004455</name>
</gene>
<evidence type="ECO:0000313" key="1">
    <source>
        <dbReference type="EMBL" id="MBP1083908.1"/>
    </source>
</evidence>
<protein>
    <recommendedName>
        <fullName evidence="3">Lipoprotein</fullName>
    </recommendedName>
</protein>
<evidence type="ECO:0008006" key="3">
    <source>
        <dbReference type="Google" id="ProtNLM"/>
    </source>
</evidence>
<accession>A0ABS4D2R1</accession>
<name>A0ABS4D2R1_9BACI</name>
<evidence type="ECO:0000313" key="2">
    <source>
        <dbReference type="Proteomes" id="UP000674416"/>
    </source>
</evidence>
<reference evidence="1 2" key="1">
    <citation type="submission" date="2021-01" db="EMBL/GenBank/DDBJ databases">
        <title>Genomic Encyclopedia of Type Strains, Phase IV (KMG-IV): sequencing the most valuable type-strain genomes for metagenomic binning, comparative biology and taxonomic classification.</title>
        <authorList>
            <person name="Goeker M."/>
        </authorList>
    </citation>
    <scope>NUCLEOTIDE SEQUENCE [LARGE SCALE GENOMIC DNA]</scope>
    <source>
        <strain evidence="1 2">DSM 103394</strain>
    </source>
</reference>
<dbReference type="RefSeq" id="WP_148564294.1">
    <property type="nucleotide sequence ID" value="NZ_JAFDST010000007.1"/>
</dbReference>
<keyword evidence="2" id="KW-1185">Reference proteome</keyword>
<dbReference type="EMBL" id="JAFDST010000007">
    <property type="protein sequence ID" value="MBP1083908.1"/>
    <property type="molecule type" value="Genomic_DNA"/>
</dbReference>
<organism evidence="1 2">
    <name type="scientific">Bacillus capparidis</name>
    <dbReference type="NCBI Taxonomy" id="1840411"/>
    <lineage>
        <taxon>Bacteria</taxon>
        <taxon>Bacillati</taxon>
        <taxon>Bacillota</taxon>
        <taxon>Bacilli</taxon>
        <taxon>Bacillales</taxon>
        <taxon>Bacillaceae</taxon>
        <taxon>Bacillus</taxon>
    </lineage>
</organism>
<proteinExistence type="predicted"/>
<dbReference type="Proteomes" id="UP000674416">
    <property type="component" value="Unassembled WGS sequence"/>
</dbReference>
<comment type="caution">
    <text evidence="1">The sequence shown here is derived from an EMBL/GenBank/DDBJ whole genome shotgun (WGS) entry which is preliminary data.</text>
</comment>
<sequence length="186" mass="20458">MVAGCSENASNQSKQMNIDQSKLTATEKNLLTLMGTGSIMATINHVPNDLKSITVYAEHHHEGKLVDTIDAMTISFDEKYPAPKELKLAYLNFDIEKKSYLKFGILEENGVSSAGPVLISNGFSEHGISGMAQMPQNVEYGEPMLIGFSIRDKGDNLSIESSITNKSKDSLLKYDDAVLYYAKLDK</sequence>